<dbReference type="PROSITE" id="PS51257">
    <property type="entry name" value="PROKAR_LIPOPROTEIN"/>
    <property type="match status" value="1"/>
</dbReference>
<dbReference type="Gene3D" id="3.60.21.10">
    <property type="match status" value="1"/>
</dbReference>
<dbReference type="Proteomes" id="UP000323521">
    <property type="component" value="Chromosome"/>
</dbReference>
<sequence>MKKNGKILVSLIMMVFLLSLTGCISLVGDMSPIKEEEETPVAVPEVIVPEISLIGVGDVMLARKLDRLISRHGMEYPFQQTRELLASADIAFANLESPLSDQGKKIEGKGIWFRGNPKNVQALSQAGFDVISVANNHALDYDSPAFLQTLEILQGAGIKPVGGGKDIEQARSPVIMDVQGIKVAFLAYSEMADMIWSAKHPRKLKATEDMPGIAPLVVEQIEEDVEQIKNEVDYVMVSLHWGEEYQYLPQSYQQEIAHQLIDAGVDVVLGHHPHCLQGVELYHQGLIAYSLGNFVFDQNQMEKTKQGLLLHLKLDPTKILSAELLPIYINDGQPVVAQGEMAHEILQRTCDVSEKLGTKLDLKEGKAVIMSQVEAQEGGDTL</sequence>
<dbReference type="InterPro" id="IPR019079">
    <property type="entry name" value="Capsule_synth_CapA"/>
</dbReference>
<dbReference type="InterPro" id="IPR029052">
    <property type="entry name" value="Metallo-depent_PP-like"/>
</dbReference>
<protein>
    <recommendedName>
        <fullName evidence="2">Capsule synthesis protein CapA domain-containing protein</fullName>
    </recommendedName>
</protein>
<evidence type="ECO:0000256" key="1">
    <source>
        <dbReference type="ARBA" id="ARBA00005662"/>
    </source>
</evidence>
<proteinExistence type="inferred from homology"/>
<keyword evidence="4" id="KW-1185">Reference proteome</keyword>
<dbReference type="SMART" id="SM00854">
    <property type="entry name" value="PGA_cap"/>
    <property type="match status" value="1"/>
</dbReference>
<gene>
    <name evidence="3" type="ORF">DCMF_02295</name>
</gene>
<name>A0A3G1KMV4_FORW1</name>
<dbReference type="KEGG" id="fwa:DCMF_02295"/>
<dbReference type="PANTHER" id="PTHR33393">
    <property type="entry name" value="POLYGLUTAMINE SYNTHESIS ACCESSORY PROTEIN RV0574C-RELATED"/>
    <property type="match status" value="1"/>
</dbReference>
<accession>A0A3G1KMV4</accession>
<evidence type="ECO:0000313" key="4">
    <source>
        <dbReference type="Proteomes" id="UP000323521"/>
    </source>
</evidence>
<dbReference type="EMBL" id="CP017634">
    <property type="protein sequence ID" value="ATW23779.1"/>
    <property type="molecule type" value="Genomic_DNA"/>
</dbReference>
<organism evidence="3 4">
    <name type="scientific">Formimonas warabiya</name>
    <dbReference type="NCBI Taxonomy" id="1761012"/>
    <lineage>
        <taxon>Bacteria</taxon>
        <taxon>Bacillati</taxon>
        <taxon>Bacillota</taxon>
        <taxon>Clostridia</taxon>
        <taxon>Eubacteriales</taxon>
        <taxon>Peptococcaceae</taxon>
        <taxon>Candidatus Formimonas</taxon>
    </lineage>
</organism>
<dbReference type="InterPro" id="IPR052169">
    <property type="entry name" value="CW_Biosynth-Accessory"/>
</dbReference>
<dbReference type="CDD" id="cd07381">
    <property type="entry name" value="MPP_CapA"/>
    <property type="match status" value="1"/>
</dbReference>
<reference evidence="3 4" key="1">
    <citation type="submission" date="2016-10" db="EMBL/GenBank/DDBJ databases">
        <title>Complete Genome Sequence of Peptococcaceae strain DCMF.</title>
        <authorList>
            <person name="Edwards R.J."/>
            <person name="Holland S.I."/>
            <person name="Deshpande N.P."/>
            <person name="Wong Y.K."/>
            <person name="Ertan H."/>
            <person name="Manefield M."/>
            <person name="Russell T.L."/>
            <person name="Lee M.J."/>
        </authorList>
    </citation>
    <scope>NUCLEOTIDE SEQUENCE [LARGE SCALE GENOMIC DNA]</scope>
    <source>
        <strain evidence="3 4">DCMF</strain>
    </source>
</reference>
<dbReference type="PANTHER" id="PTHR33393:SF13">
    <property type="entry name" value="PGA BIOSYNTHESIS PROTEIN CAPA"/>
    <property type="match status" value="1"/>
</dbReference>
<dbReference type="RefSeq" id="WP_148132943.1">
    <property type="nucleotide sequence ID" value="NZ_CP017634.1"/>
</dbReference>
<comment type="similarity">
    <text evidence="1">Belongs to the CapA family.</text>
</comment>
<dbReference type="SUPFAM" id="SSF56300">
    <property type="entry name" value="Metallo-dependent phosphatases"/>
    <property type="match status" value="1"/>
</dbReference>
<evidence type="ECO:0000259" key="2">
    <source>
        <dbReference type="SMART" id="SM00854"/>
    </source>
</evidence>
<dbReference type="AlphaFoldDB" id="A0A3G1KMV4"/>
<evidence type="ECO:0000313" key="3">
    <source>
        <dbReference type="EMBL" id="ATW23779.1"/>
    </source>
</evidence>
<dbReference type="Pfam" id="PF09587">
    <property type="entry name" value="PGA_cap"/>
    <property type="match status" value="1"/>
</dbReference>
<feature type="domain" description="Capsule synthesis protein CapA" evidence="2">
    <location>
        <begin position="52"/>
        <end position="298"/>
    </location>
</feature>
<dbReference type="OrthoDB" id="9810906at2"/>